<dbReference type="InterPro" id="IPR011004">
    <property type="entry name" value="Trimer_LpxA-like_sf"/>
</dbReference>
<dbReference type="Pfam" id="PF00132">
    <property type="entry name" value="Hexapep"/>
    <property type="match status" value="1"/>
</dbReference>
<reference evidence="1 2" key="1">
    <citation type="submission" date="2013-06" db="EMBL/GenBank/DDBJ databases">
        <authorList>
            <person name="Weinstock G."/>
            <person name="Sodergren E."/>
            <person name="Lobos E.A."/>
            <person name="Fulton L."/>
            <person name="Fulton R."/>
            <person name="Courtney L."/>
            <person name="Fronick C."/>
            <person name="O'Laughlin M."/>
            <person name="Godfrey J."/>
            <person name="Wilson R.M."/>
            <person name="Miner T."/>
            <person name="Farmer C."/>
            <person name="Delehaunty K."/>
            <person name="Cordes M."/>
            <person name="Minx P."/>
            <person name="Tomlinson C."/>
            <person name="Chen J."/>
            <person name="Wollam A."/>
            <person name="Pepin K.H."/>
            <person name="Bhonagiri V."/>
            <person name="Zhang X."/>
            <person name="Warren W."/>
            <person name="Mitreva M."/>
            <person name="Mardis E.R."/>
            <person name="Wilson R.K."/>
        </authorList>
    </citation>
    <scope>NUCLEOTIDE SEQUENCE [LARGE SCALE GENOMIC DNA]</scope>
    <source>
        <strain evidence="1 2">RP2S-4</strain>
    </source>
</reference>
<dbReference type="PANTHER" id="PTHR43300:SF11">
    <property type="entry name" value="ACETYLTRANSFERASE RV3034C-RELATED"/>
    <property type="match status" value="1"/>
</dbReference>
<gene>
    <name evidence="1" type="ORF">D358_00009</name>
</gene>
<dbReference type="AlphaFoldDB" id="A0ABC9TQC2"/>
<accession>A0ABC9TQC2</accession>
<dbReference type="EMBL" id="ATIR01000001">
    <property type="protein sequence ID" value="EPI12585.1"/>
    <property type="molecule type" value="Genomic_DNA"/>
</dbReference>
<sequence>MMGFVMALQRIYRKIKPFNFEQRNDFFRKQGAVIGSNVKIYPNAVLDYDHAFLLTIGDNVTITGATVFTHDGTTNLFLGKNKVARTTIGNNVWIGYQSIIMPGVTIGNNVIVAAGTGEGLWLRCLKKTKRKNLVHSMLLLTRSLLV</sequence>
<evidence type="ECO:0000313" key="2">
    <source>
        <dbReference type="Proteomes" id="UP000015750"/>
    </source>
</evidence>
<dbReference type="PANTHER" id="PTHR43300">
    <property type="entry name" value="ACETYLTRANSFERASE"/>
    <property type="match status" value="1"/>
</dbReference>
<proteinExistence type="predicted"/>
<dbReference type="Proteomes" id="UP000015750">
    <property type="component" value="Unassembled WGS sequence"/>
</dbReference>
<organism evidence="1 2">
    <name type="scientific">Enterococcus faecalis RP2S-4</name>
    <dbReference type="NCBI Taxonomy" id="1244145"/>
    <lineage>
        <taxon>Bacteria</taxon>
        <taxon>Bacillati</taxon>
        <taxon>Bacillota</taxon>
        <taxon>Bacilli</taxon>
        <taxon>Lactobacillales</taxon>
        <taxon>Enterococcaceae</taxon>
        <taxon>Enterococcus</taxon>
    </lineage>
</organism>
<dbReference type="Gene3D" id="2.160.10.10">
    <property type="entry name" value="Hexapeptide repeat proteins"/>
    <property type="match status" value="1"/>
</dbReference>
<dbReference type="InterPro" id="IPR050179">
    <property type="entry name" value="Trans_hexapeptide_repeat"/>
</dbReference>
<comment type="caution">
    <text evidence="1">The sequence shown here is derived from an EMBL/GenBank/DDBJ whole genome shotgun (WGS) entry which is preliminary data.</text>
</comment>
<dbReference type="SUPFAM" id="SSF51161">
    <property type="entry name" value="Trimeric LpxA-like enzymes"/>
    <property type="match status" value="1"/>
</dbReference>
<evidence type="ECO:0000313" key="1">
    <source>
        <dbReference type="EMBL" id="EPI12585.1"/>
    </source>
</evidence>
<name>A0ABC9TQC2_ENTFL</name>
<dbReference type="CDD" id="cd04647">
    <property type="entry name" value="LbH_MAT_like"/>
    <property type="match status" value="1"/>
</dbReference>
<protein>
    <submittedName>
        <fullName evidence="1">Maltose O-acetyltransferase domain protein</fullName>
    </submittedName>
</protein>
<dbReference type="InterPro" id="IPR001451">
    <property type="entry name" value="Hexapep"/>
</dbReference>
<dbReference type="RefSeq" id="WP_016626845.1">
    <property type="nucleotide sequence ID" value="NZ_KE351796.1"/>
</dbReference>